<keyword evidence="2" id="KW-1185">Reference proteome</keyword>
<protein>
    <submittedName>
        <fullName evidence="1">Uncharacterized protein</fullName>
    </submittedName>
</protein>
<evidence type="ECO:0000313" key="2">
    <source>
        <dbReference type="Proteomes" id="UP000683360"/>
    </source>
</evidence>
<comment type="caution">
    <text evidence="1">The sequence shown here is derived from an EMBL/GenBank/DDBJ whole genome shotgun (WGS) entry which is preliminary data.</text>
</comment>
<accession>A0A8S3SJ38</accession>
<proteinExistence type="predicted"/>
<organism evidence="1 2">
    <name type="scientific">Mytilus edulis</name>
    <name type="common">Blue mussel</name>
    <dbReference type="NCBI Taxonomy" id="6550"/>
    <lineage>
        <taxon>Eukaryota</taxon>
        <taxon>Metazoa</taxon>
        <taxon>Spiralia</taxon>
        <taxon>Lophotrochozoa</taxon>
        <taxon>Mollusca</taxon>
        <taxon>Bivalvia</taxon>
        <taxon>Autobranchia</taxon>
        <taxon>Pteriomorphia</taxon>
        <taxon>Mytilida</taxon>
        <taxon>Mytiloidea</taxon>
        <taxon>Mytilidae</taxon>
        <taxon>Mytilinae</taxon>
        <taxon>Mytilus</taxon>
    </lineage>
</organism>
<name>A0A8S3SJ38_MYTED</name>
<dbReference type="EMBL" id="CAJPWZ010001589">
    <property type="protein sequence ID" value="CAG2218167.1"/>
    <property type="molecule type" value="Genomic_DNA"/>
</dbReference>
<dbReference type="AlphaFoldDB" id="A0A8S3SJ38"/>
<gene>
    <name evidence="1" type="ORF">MEDL_31806</name>
</gene>
<evidence type="ECO:0000313" key="1">
    <source>
        <dbReference type="EMBL" id="CAG2218167.1"/>
    </source>
</evidence>
<sequence>MSSDEECADRFITHKPSWQSEKFAEYKRKLDSKFLDICSTKSRRLLTKSEPKLFQPSFEFFLKESKQLYLKLELSVKGLAPANEYLDLDQTGYSSKFCSSCSDDVRATTHTPYLDESKKKVVAASYREEKHLRTNTKNRRKQTLFMKAQESSILTSCSVFMKIVDNDLQESFVFSTYDLYSAYQLGGLKPNSMEERLTYTDDNQHKFGLNPVMSSPIKNTKDSQQNCILPGGLEQLPVL</sequence>
<reference evidence="1" key="1">
    <citation type="submission" date="2021-03" db="EMBL/GenBank/DDBJ databases">
        <authorList>
            <person name="Bekaert M."/>
        </authorList>
    </citation>
    <scope>NUCLEOTIDE SEQUENCE</scope>
</reference>
<dbReference type="Proteomes" id="UP000683360">
    <property type="component" value="Unassembled WGS sequence"/>
</dbReference>
<dbReference type="OrthoDB" id="10492221at2759"/>